<dbReference type="InterPro" id="IPR012545">
    <property type="entry name" value="DUF1697"/>
</dbReference>
<dbReference type="PANTHER" id="PTHR36439:SF1">
    <property type="entry name" value="DUF1697 DOMAIN-CONTAINING PROTEIN"/>
    <property type="match status" value="1"/>
</dbReference>
<dbReference type="Proteomes" id="UP001500235">
    <property type="component" value="Unassembled WGS sequence"/>
</dbReference>
<dbReference type="SUPFAM" id="SSF160379">
    <property type="entry name" value="SP0830-like"/>
    <property type="match status" value="1"/>
</dbReference>
<reference evidence="2" key="1">
    <citation type="journal article" date="2019" name="Int. J. Syst. Evol. Microbiol.">
        <title>The Global Catalogue of Microorganisms (GCM) 10K type strain sequencing project: providing services to taxonomists for standard genome sequencing and annotation.</title>
        <authorList>
            <consortium name="The Broad Institute Genomics Platform"/>
            <consortium name="The Broad Institute Genome Sequencing Center for Infectious Disease"/>
            <person name="Wu L."/>
            <person name="Ma J."/>
        </authorList>
    </citation>
    <scope>NUCLEOTIDE SEQUENCE [LARGE SCALE GENOMIC DNA]</scope>
    <source>
        <strain evidence="2">JCM 17563</strain>
    </source>
</reference>
<evidence type="ECO:0000313" key="2">
    <source>
        <dbReference type="Proteomes" id="UP001500235"/>
    </source>
</evidence>
<dbReference type="RefSeq" id="WP_344705781.1">
    <property type="nucleotide sequence ID" value="NZ_BAABBQ010000001.1"/>
</dbReference>
<dbReference type="Gene3D" id="3.30.70.1280">
    <property type="entry name" value="SP0830-like domains"/>
    <property type="match status" value="1"/>
</dbReference>
<dbReference type="Pfam" id="PF08002">
    <property type="entry name" value="DUF1697"/>
    <property type="match status" value="1"/>
</dbReference>
<protein>
    <submittedName>
        <fullName evidence="1">DUF1697 domain-containing protein</fullName>
    </submittedName>
</protein>
<comment type="caution">
    <text evidence="1">The sequence shown here is derived from an EMBL/GenBank/DDBJ whole genome shotgun (WGS) entry which is preliminary data.</text>
</comment>
<gene>
    <name evidence="1" type="ORF">GCM10022280_04630</name>
</gene>
<accession>A0ABP7SDX7</accession>
<evidence type="ECO:0000313" key="1">
    <source>
        <dbReference type="EMBL" id="GAA4010464.1"/>
    </source>
</evidence>
<dbReference type="PANTHER" id="PTHR36439">
    <property type="entry name" value="BLL4334 PROTEIN"/>
    <property type="match status" value="1"/>
</dbReference>
<dbReference type="EMBL" id="BAABBQ010000001">
    <property type="protein sequence ID" value="GAA4010464.1"/>
    <property type="molecule type" value="Genomic_DNA"/>
</dbReference>
<dbReference type="PIRSF" id="PIRSF008502">
    <property type="entry name" value="UCP008502"/>
    <property type="match status" value="1"/>
</dbReference>
<keyword evidence="2" id="KW-1185">Reference proteome</keyword>
<name>A0ABP7SDX7_9SPHN</name>
<sequence>MPAYVALLRAVNVSGTGMLPMAELRAMGEACGFTQVRTHIASGNLLFVSEAAEQEVREILEQRLERFFGKRVPVFVRSAAEMRMIADTNPFPDEKGSRNMVFFLADPPPADLLEKVRDRGDERIALGTREYSIAYGEGIGTSKLKLPDPNGRTARNRNSVEKIAALLETMA</sequence>
<proteinExistence type="predicted"/>
<organism evidence="1 2">
    <name type="scientific">Sphingomonas swuensis</name>
    <dbReference type="NCBI Taxonomy" id="977800"/>
    <lineage>
        <taxon>Bacteria</taxon>
        <taxon>Pseudomonadati</taxon>
        <taxon>Pseudomonadota</taxon>
        <taxon>Alphaproteobacteria</taxon>
        <taxon>Sphingomonadales</taxon>
        <taxon>Sphingomonadaceae</taxon>
        <taxon>Sphingomonas</taxon>
    </lineage>
</organism>